<evidence type="ECO:0000256" key="3">
    <source>
        <dbReference type="ARBA" id="ARBA00023082"/>
    </source>
</evidence>
<evidence type="ECO:0000313" key="8">
    <source>
        <dbReference type="Proteomes" id="UP001597040"/>
    </source>
</evidence>
<dbReference type="Pfam" id="PF08281">
    <property type="entry name" value="Sigma70_r4_2"/>
    <property type="match status" value="1"/>
</dbReference>
<dbReference type="CDD" id="cd06171">
    <property type="entry name" value="Sigma70_r4"/>
    <property type="match status" value="1"/>
</dbReference>
<keyword evidence="4" id="KW-0804">Transcription</keyword>
<comment type="caution">
    <text evidence="7">The sequence shown here is derived from an EMBL/GenBank/DDBJ whole genome shotgun (WGS) entry which is preliminary data.</text>
</comment>
<dbReference type="InterPro" id="IPR013325">
    <property type="entry name" value="RNA_pol_sigma_r2"/>
</dbReference>
<accession>A0ABW3LL01</accession>
<comment type="similarity">
    <text evidence="1">Belongs to the sigma-70 factor family. ECF subfamily.</text>
</comment>
<protein>
    <submittedName>
        <fullName evidence="7">RNA polymerase sigma factor</fullName>
    </submittedName>
</protein>
<dbReference type="Pfam" id="PF04542">
    <property type="entry name" value="Sigma70_r2"/>
    <property type="match status" value="1"/>
</dbReference>
<keyword evidence="2" id="KW-0805">Transcription regulation</keyword>
<dbReference type="InterPro" id="IPR013324">
    <property type="entry name" value="RNA_pol_sigma_r3/r4-like"/>
</dbReference>
<dbReference type="Proteomes" id="UP001597040">
    <property type="component" value="Unassembled WGS sequence"/>
</dbReference>
<dbReference type="InterPro" id="IPR013249">
    <property type="entry name" value="RNA_pol_sigma70_r4_t2"/>
</dbReference>
<evidence type="ECO:0000256" key="2">
    <source>
        <dbReference type="ARBA" id="ARBA00023015"/>
    </source>
</evidence>
<dbReference type="Gene3D" id="1.10.10.10">
    <property type="entry name" value="Winged helix-like DNA-binding domain superfamily/Winged helix DNA-binding domain"/>
    <property type="match status" value="1"/>
</dbReference>
<dbReference type="EMBL" id="JBHTKJ010000030">
    <property type="protein sequence ID" value="MFD1039066.1"/>
    <property type="molecule type" value="Genomic_DNA"/>
</dbReference>
<keyword evidence="8" id="KW-1185">Reference proteome</keyword>
<dbReference type="RefSeq" id="WP_390362659.1">
    <property type="nucleotide sequence ID" value="NZ_JBHTKJ010000030.1"/>
</dbReference>
<dbReference type="PANTHER" id="PTHR43133:SF60">
    <property type="entry name" value="RNA POLYMERASE SIGMA FACTOR SIGV"/>
    <property type="match status" value="1"/>
</dbReference>
<feature type="domain" description="RNA polymerase sigma-70 region 2" evidence="5">
    <location>
        <begin position="19"/>
        <end position="85"/>
    </location>
</feature>
<dbReference type="Gene3D" id="1.10.1740.10">
    <property type="match status" value="1"/>
</dbReference>
<proteinExistence type="inferred from homology"/>
<evidence type="ECO:0000259" key="5">
    <source>
        <dbReference type="Pfam" id="PF04542"/>
    </source>
</evidence>
<reference evidence="8" key="1">
    <citation type="journal article" date="2019" name="Int. J. Syst. Evol. Microbiol.">
        <title>The Global Catalogue of Microorganisms (GCM) 10K type strain sequencing project: providing services to taxonomists for standard genome sequencing and annotation.</title>
        <authorList>
            <consortium name="The Broad Institute Genomics Platform"/>
            <consortium name="The Broad Institute Genome Sequencing Center for Infectious Disease"/>
            <person name="Wu L."/>
            <person name="Ma J."/>
        </authorList>
    </citation>
    <scope>NUCLEOTIDE SEQUENCE [LARGE SCALE GENOMIC DNA]</scope>
    <source>
        <strain evidence="8">CCUG 56754</strain>
    </source>
</reference>
<dbReference type="SUPFAM" id="SSF88946">
    <property type="entry name" value="Sigma2 domain of RNA polymerase sigma factors"/>
    <property type="match status" value="1"/>
</dbReference>
<evidence type="ECO:0000256" key="1">
    <source>
        <dbReference type="ARBA" id="ARBA00010641"/>
    </source>
</evidence>
<dbReference type="InterPro" id="IPR014284">
    <property type="entry name" value="RNA_pol_sigma-70_dom"/>
</dbReference>
<evidence type="ECO:0000313" key="7">
    <source>
        <dbReference type="EMBL" id="MFD1039066.1"/>
    </source>
</evidence>
<name>A0ABW3LL01_9BACI</name>
<dbReference type="InterPro" id="IPR007627">
    <property type="entry name" value="RNA_pol_sigma70_r2"/>
</dbReference>
<dbReference type="SUPFAM" id="SSF88659">
    <property type="entry name" value="Sigma3 and sigma4 domains of RNA polymerase sigma factors"/>
    <property type="match status" value="1"/>
</dbReference>
<organism evidence="7 8">
    <name type="scientific">Virgibacillus byunsanensis</name>
    <dbReference type="NCBI Taxonomy" id="570945"/>
    <lineage>
        <taxon>Bacteria</taxon>
        <taxon>Bacillati</taxon>
        <taxon>Bacillota</taxon>
        <taxon>Bacilli</taxon>
        <taxon>Bacillales</taxon>
        <taxon>Bacillaceae</taxon>
        <taxon>Virgibacillus</taxon>
    </lineage>
</organism>
<dbReference type="PANTHER" id="PTHR43133">
    <property type="entry name" value="RNA POLYMERASE ECF-TYPE SIGMA FACTO"/>
    <property type="match status" value="1"/>
</dbReference>
<feature type="domain" description="RNA polymerase sigma factor 70 region 4 type 2" evidence="6">
    <location>
        <begin position="119"/>
        <end position="171"/>
    </location>
</feature>
<gene>
    <name evidence="7" type="ORF">ACFQ3N_11795</name>
</gene>
<keyword evidence="3" id="KW-0731">Sigma factor</keyword>
<evidence type="ECO:0000259" key="6">
    <source>
        <dbReference type="Pfam" id="PF08281"/>
    </source>
</evidence>
<dbReference type="InterPro" id="IPR036388">
    <property type="entry name" value="WH-like_DNA-bd_sf"/>
</dbReference>
<dbReference type="NCBIfam" id="TIGR02937">
    <property type="entry name" value="sigma70-ECF"/>
    <property type="match status" value="1"/>
</dbReference>
<dbReference type="InterPro" id="IPR039425">
    <property type="entry name" value="RNA_pol_sigma-70-like"/>
</dbReference>
<evidence type="ECO:0000256" key="4">
    <source>
        <dbReference type="ARBA" id="ARBA00023163"/>
    </source>
</evidence>
<sequence>MQDLIKACKNGDLQAFSGLIDHYSSTVERFAFQIGVPYHDVPDVSQEVFIRVYRFLYQFDGKSSFTTWLYKITWNAAKDYHRKQSSWLNKFTRLKNDQTKCNASTDHVEESIIRDEEDELLLQCIHQLDEKYRVPIVLHFFHDVPYDQISTITGVKLSTIKVRVMRGKKKLAEKLDEEDGKGGIAHG</sequence>